<sequence length="165" mass="16230">MIRRRRLAILGACAAFALVVLPVGGIALAYWGGTGNGTGTSATGDVVPVTLTVGTPPANLRPGATAHVVLTATNTNDTAVRINSLSLDTASGTGGFAVDAGHSSCNVAVLSFSTQTNGGSGWTIPARVGLVNGSLGITLPNAIGMSTSAANACQGATFTVYLVSA</sequence>
<dbReference type="EMBL" id="BNAI01000003">
    <property type="protein sequence ID" value="GHF18804.1"/>
    <property type="molecule type" value="Genomic_DNA"/>
</dbReference>
<dbReference type="RefSeq" id="WP_191283308.1">
    <property type="nucleotide sequence ID" value="NZ_BNAI01000003.1"/>
</dbReference>
<evidence type="ECO:0000313" key="1">
    <source>
        <dbReference type="EMBL" id="GHF18804.1"/>
    </source>
</evidence>
<comment type="caution">
    <text evidence="1">The sequence shown here is derived from an EMBL/GenBank/DDBJ whole genome shotgun (WGS) entry which is preliminary data.</text>
</comment>
<reference evidence="1" key="1">
    <citation type="journal article" date="2014" name="Int. J. Syst. Evol. Microbiol.">
        <title>Complete genome sequence of Corynebacterium casei LMG S-19264T (=DSM 44701T), isolated from a smear-ripened cheese.</title>
        <authorList>
            <consortium name="US DOE Joint Genome Institute (JGI-PGF)"/>
            <person name="Walter F."/>
            <person name="Albersmeier A."/>
            <person name="Kalinowski J."/>
            <person name="Ruckert C."/>
        </authorList>
    </citation>
    <scope>NUCLEOTIDE SEQUENCE</scope>
    <source>
        <strain evidence="1">CGMCC 1.16548</strain>
    </source>
</reference>
<accession>A0A8J3GR83</accession>
<keyword evidence="2" id="KW-1185">Reference proteome</keyword>
<proteinExistence type="predicted"/>
<reference evidence="1" key="2">
    <citation type="submission" date="2020-09" db="EMBL/GenBank/DDBJ databases">
        <authorList>
            <person name="Sun Q."/>
            <person name="Zhou Y."/>
        </authorList>
    </citation>
    <scope>NUCLEOTIDE SEQUENCE</scope>
    <source>
        <strain evidence="1">CGMCC 1.16548</strain>
    </source>
</reference>
<dbReference type="AlphaFoldDB" id="A0A8J3GR83"/>
<organism evidence="1 2">
    <name type="scientific">Pseudolysinimonas yzui</name>
    <dbReference type="NCBI Taxonomy" id="2708254"/>
    <lineage>
        <taxon>Bacteria</taxon>
        <taxon>Bacillati</taxon>
        <taxon>Actinomycetota</taxon>
        <taxon>Actinomycetes</taxon>
        <taxon>Micrococcales</taxon>
        <taxon>Microbacteriaceae</taxon>
        <taxon>Pseudolysinimonas</taxon>
    </lineage>
</organism>
<protein>
    <submittedName>
        <fullName evidence="1">Uncharacterized protein</fullName>
    </submittedName>
</protein>
<gene>
    <name evidence="1" type="ORF">GCM10011600_19700</name>
</gene>
<dbReference type="Proteomes" id="UP000617531">
    <property type="component" value="Unassembled WGS sequence"/>
</dbReference>
<evidence type="ECO:0000313" key="2">
    <source>
        <dbReference type="Proteomes" id="UP000617531"/>
    </source>
</evidence>
<name>A0A8J3GR83_9MICO</name>